<feature type="region of interest" description="Disordered" evidence="1">
    <location>
        <begin position="743"/>
        <end position="762"/>
    </location>
</feature>
<reference evidence="2 3" key="1">
    <citation type="journal article" date="2018" name="Evol. Lett.">
        <title>Horizontal gene cluster transfer increased hallucinogenic mushroom diversity.</title>
        <authorList>
            <person name="Reynolds H.T."/>
            <person name="Vijayakumar V."/>
            <person name="Gluck-Thaler E."/>
            <person name="Korotkin H.B."/>
            <person name="Matheny P.B."/>
            <person name="Slot J.C."/>
        </authorList>
    </citation>
    <scope>NUCLEOTIDE SEQUENCE [LARGE SCALE GENOMIC DNA]</scope>
    <source>
        <strain evidence="2 3">2631</strain>
    </source>
</reference>
<dbReference type="EMBL" id="NHYD01001423">
    <property type="protein sequence ID" value="PPQ91201.1"/>
    <property type="molecule type" value="Genomic_DNA"/>
</dbReference>
<feature type="region of interest" description="Disordered" evidence="1">
    <location>
        <begin position="375"/>
        <end position="405"/>
    </location>
</feature>
<evidence type="ECO:0000256" key="1">
    <source>
        <dbReference type="SAM" id="MobiDB-lite"/>
    </source>
</evidence>
<proteinExistence type="predicted"/>
<dbReference type="STRING" id="93625.A0A409XKE6"/>
<evidence type="ECO:0000313" key="3">
    <source>
        <dbReference type="Proteomes" id="UP000283269"/>
    </source>
</evidence>
<comment type="caution">
    <text evidence="2">The sequence shown here is derived from an EMBL/GenBank/DDBJ whole genome shotgun (WGS) entry which is preliminary data.</text>
</comment>
<protein>
    <recommendedName>
        <fullName evidence="4">F-box domain-containing protein</fullName>
    </recommendedName>
</protein>
<sequence>MYHSTSSVEEDNSFSVLFPAAMTLLANVHAVSWFTCQGDTKLIVETIMTQINARPLLEASFNCSDGCSAHFPAQLSSIEGRESFSLTNIFLAGQHATGVASAVSRIISRSPGLIRLEIDTGYYAATIAAPSLHDILPKNMNLPPLSIESLSLRCMRTLLDAETLYHLRSLKSLSIHFNLTTTIQGSLLFQIWETLRKESIHLTKIDVNLTDVDDSLLDYLTSYDGIQQIVFDNSARLWSRHDEAIANRFFDDVLPRVSRSLQSLHLVTISPGAWCFGKNNASSIAQCTRIEELTVSIVDIVQTHSRGTLLGGTHKKTLRRVCRYLNDIVEHQLFSNIVLKYSNYQPDLICEQLEALASRTTTARTHARSLEIRGFSPDSHLGARSRSRSVERNRNSRSRSRGPLAEAHSVNRGLLAHLGQAICSLRKVQEVWWHVGMSDPEWVQIVVMDSLASLPALGELRISLGGGSASSLKLEQLTDLRKITITGYCPHYRRDVVSGLRTLISNSPRLTHLDVGYNRTDDSEISTLHDLLGAVPLDTPLGLNNLTLRGWCVRLDADTLPHLRSLSSFSLHINLDARGYTPSDLDDSAHEELLRRTAAYSSSTEEIWDTLKEERICLKELSTDEVSDALLDYLASFSGLQQLTLTSATAASARKSDALAMKFYDDVLPRHANTLVSLDVCPVYEGKWCFGKHNAASLLQCSKLSNLKIHINSEEINRAKKQDVVWSLLEVAEDLPNLSQLSISSADSESNRGGRSGSNPSIGHIYRVNKEISQSVTTFGPIDSVGVSKIITTPARDYVAKSDQEAGNGLWYRSSMSQGSHLEL</sequence>
<name>A0A409XKE6_PSICY</name>
<keyword evidence="3" id="KW-1185">Reference proteome</keyword>
<dbReference type="Proteomes" id="UP000283269">
    <property type="component" value="Unassembled WGS sequence"/>
</dbReference>
<dbReference type="OrthoDB" id="3541472at2759"/>
<evidence type="ECO:0008006" key="4">
    <source>
        <dbReference type="Google" id="ProtNLM"/>
    </source>
</evidence>
<gene>
    <name evidence="2" type="ORF">CVT25_001217</name>
</gene>
<accession>A0A409XKE6</accession>
<organism evidence="2 3">
    <name type="scientific">Psilocybe cyanescens</name>
    <dbReference type="NCBI Taxonomy" id="93625"/>
    <lineage>
        <taxon>Eukaryota</taxon>
        <taxon>Fungi</taxon>
        <taxon>Dikarya</taxon>
        <taxon>Basidiomycota</taxon>
        <taxon>Agaricomycotina</taxon>
        <taxon>Agaricomycetes</taxon>
        <taxon>Agaricomycetidae</taxon>
        <taxon>Agaricales</taxon>
        <taxon>Agaricineae</taxon>
        <taxon>Strophariaceae</taxon>
        <taxon>Psilocybe</taxon>
    </lineage>
</organism>
<evidence type="ECO:0000313" key="2">
    <source>
        <dbReference type="EMBL" id="PPQ91201.1"/>
    </source>
</evidence>
<dbReference type="InParanoid" id="A0A409XKE6"/>
<dbReference type="SUPFAM" id="SSF52047">
    <property type="entry name" value="RNI-like"/>
    <property type="match status" value="2"/>
</dbReference>
<dbReference type="AlphaFoldDB" id="A0A409XKE6"/>